<keyword evidence="2" id="KW-0472">Membrane</keyword>
<feature type="signal peptide" evidence="3">
    <location>
        <begin position="1"/>
        <end position="19"/>
    </location>
</feature>
<reference evidence="6" key="1">
    <citation type="journal article" date="2015" name="Genome Announc.">
        <title>Complete Genome Sequence of Herbaspirillum hiltneri N3 (DSM 17495), Isolated from Surface-Sterilized Wheat Roots.</title>
        <authorList>
            <person name="Guizelini D."/>
            <person name="Saizaki P.M."/>
            <person name="Coimbra N.A."/>
            <person name="Weiss V.A."/>
            <person name="Faoro H."/>
            <person name="Sfeir M.Z."/>
            <person name="Baura V.A."/>
            <person name="Monteiro R.A."/>
            <person name="Chubatsu L.S."/>
            <person name="Souza E.M."/>
            <person name="Cruz L.M."/>
            <person name="Pedrosa F.O."/>
            <person name="Raittz R.T."/>
            <person name="Marchaukoski J.N."/>
            <person name="Steffens M.B."/>
        </authorList>
    </citation>
    <scope>NUCLEOTIDE SEQUENCE [LARGE SCALE GENOMIC DNA]</scope>
    <source>
        <strain evidence="6">N3</strain>
    </source>
</reference>
<gene>
    <name evidence="5" type="ORF">F506_15015</name>
</gene>
<keyword evidence="6" id="KW-1185">Reference proteome</keyword>
<proteinExistence type="predicted"/>
<dbReference type="Gene3D" id="3.30.1450.10">
    <property type="match status" value="1"/>
</dbReference>
<keyword evidence="1 3" id="KW-0732">Signal</keyword>
<evidence type="ECO:0000259" key="4">
    <source>
        <dbReference type="Pfam" id="PF04355"/>
    </source>
</evidence>
<feature type="domain" description="Outer membrane protein assembly factor BamE" evidence="4">
    <location>
        <begin position="95"/>
        <end position="152"/>
    </location>
</feature>
<evidence type="ECO:0000313" key="5">
    <source>
        <dbReference type="EMBL" id="AKZ65409.1"/>
    </source>
</evidence>
<dbReference type="EMBL" id="CP011409">
    <property type="protein sequence ID" value="AKZ65409.1"/>
    <property type="molecule type" value="Genomic_DNA"/>
</dbReference>
<dbReference type="RefSeq" id="WP_053201677.1">
    <property type="nucleotide sequence ID" value="NZ_CP011409.1"/>
</dbReference>
<accession>A0ABM5V786</accession>
<evidence type="ECO:0000256" key="3">
    <source>
        <dbReference type="SAM" id="SignalP"/>
    </source>
</evidence>
<organism evidence="5 6">
    <name type="scientific">Herbaspirillum hiltneri N3</name>
    <dbReference type="NCBI Taxonomy" id="1262470"/>
    <lineage>
        <taxon>Bacteria</taxon>
        <taxon>Pseudomonadati</taxon>
        <taxon>Pseudomonadota</taxon>
        <taxon>Betaproteobacteria</taxon>
        <taxon>Burkholderiales</taxon>
        <taxon>Oxalobacteraceae</taxon>
        <taxon>Herbaspirillum</taxon>
    </lineage>
</organism>
<evidence type="ECO:0000256" key="1">
    <source>
        <dbReference type="ARBA" id="ARBA00022729"/>
    </source>
</evidence>
<protein>
    <submittedName>
        <fullName evidence="5">Lipoprotein</fullName>
    </submittedName>
</protein>
<dbReference type="InterPro" id="IPR007450">
    <property type="entry name" value="BamE_dom"/>
</dbReference>
<dbReference type="InterPro" id="IPR037873">
    <property type="entry name" value="BamE-like"/>
</dbReference>
<evidence type="ECO:0000313" key="6">
    <source>
        <dbReference type="Proteomes" id="UP000063429"/>
    </source>
</evidence>
<dbReference type="Pfam" id="PF04355">
    <property type="entry name" value="BamE"/>
    <property type="match status" value="1"/>
</dbReference>
<feature type="chain" id="PRO_5046961870" evidence="3">
    <location>
        <begin position="20"/>
        <end position="169"/>
    </location>
</feature>
<dbReference type="Proteomes" id="UP000063429">
    <property type="component" value="Chromosome"/>
</dbReference>
<evidence type="ECO:0000256" key="2">
    <source>
        <dbReference type="ARBA" id="ARBA00023136"/>
    </source>
</evidence>
<dbReference type="PROSITE" id="PS51257">
    <property type="entry name" value="PROKAR_LIPOPROTEIN"/>
    <property type="match status" value="1"/>
</dbReference>
<keyword evidence="5" id="KW-0449">Lipoprotein</keyword>
<name>A0ABM5V786_9BURK</name>
<sequence>MIKNKLLARLLAVCATVLALGCDRNGNPVEEFGLDKLNKGVSTEADVRGVMGQPDSVREESDGGRTLEYPKGPQGVRTWMFRIGADGKLSDYQQVLTAENFDKVQKGMSREEVRNMLGRPRTVVPFPRKKEEVWDWKYLHVHEERLFNVHFDMETGKVVRMSISEISGH</sequence>